<dbReference type="PANTHER" id="PTHR13353">
    <property type="entry name" value="TRANSMEMBRANE PROTEIN 19"/>
    <property type="match status" value="1"/>
</dbReference>
<organism evidence="7 8">
    <name type="scientific">Clostridium simiarum</name>
    <dbReference type="NCBI Taxonomy" id="2841506"/>
    <lineage>
        <taxon>Bacteria</taxon>
        <taxon>Bacillati</taxon>
        <taxon>Bacillota</taxon>
        <taxon>Clostridia</taxon>
        <taxon>Eubacteriales</taxon>
        <taxon>Clostridiaceae</taxon>
        <taxon>Clostridium</taxon>
    </lineage>
</organism>
<sequence length="271" mass="30120">MLEFSIGFILSFIIAFLAYKKNSLNKSGFIAATFLGTLIYYFGGFYFSFIMISFFLSSSILTKFKNPNKKSLDNINAKGANRDFIQVFANGSVGLIFVFLYYTYKNPVFLLAYATSFAEANADTWASEIGVLSKKDPISILTGKPLKKGMSGGVSFLGTLSSFLGSTFIGVILFFTYYRLYPLAENKILYSILCVFIGFIGCLIDSILGASMQAQYYCEELDTITEKSYYKNKPNKLIKGIAIINNDTVNILSNIIASLIAIALYNIIFLL</sequence>
<dbReference type="InterPro" id="IPR002794">
    <property type="entry name" value="DUF92_TMEM19"/>
</dbReference>
<reference evidence="7 8" key="1">
    <citation type="submission" date="2021-06" db="EMBL/GenBank/DDBJ databases">
        <authorList>
            <person name="Sun Q."/>
            <person name="Li D."/>
        </authorList>
    </citation>
    <scope>NUCLEOTIDE SEQUENCE [LARGE SCALE GENOMIC DNA]</scope>
    <source>
        <strain evidence="7 8">MSJ-4</strain>
    </source>
</reference>
<keyword evidence="3 6" id="KW-0812">Transmembrane</keyword>
<evidence type="ECO:0000256" key="3">
    <source>
        <dbReference type="ARBA" id="ARBA00022692"/>
    </source>
</evidence>
<comment type="similarity">
    <text evidence="2">Belongs to the TMEM19 family.</text>
</comment>
<dbReference type="EMBL" id="JAHLQL010000001">
    <property type="protein sequence ID" value="MBU5590261.1"/>
    <property type="molecule type" value="Genomic_DNA"/>
</dbReference>
<evidence type="ECO:0000256" key="1">
    <source>
        <dbReference type="ARBA" id="ARBA00004141"/>
    </source>
</evidence>
<dbReference type="Pfam" id="PF01940">
    <property type="entry name" value="DUF92"/>
    <property type="match status" value="1"/>
</dbReference>
<dbReference type="Proteomes" id="UP000736583">
    <property type="component" value="Unassembled WGS sequence"/>
</dbReference>
<feature type="transmembrane region" description="Helical" evidence="6">
    <location>
        <begin position="83"/>
        <end position="104"/>
    </location>
</feature>
<evidence type="ECO:0000256" key="5">
    <source>
        <dbReference type="ARBA" id="ARBA00023136"/>
    </source>
</evidence>
<gene>
    <name evidence="7" type="ORF">KQI89_00625</name>
</gene>
<keyword evidence="5 6" id="KW-0472">Membrane</keyword>
<keyword evidence="4 6" id="KW-1133">Transmembrane helix</keyword>
<evidence type="ECO:0000256" key="4">
    <source>
        <dbReference type="ARBA" id="ARBA00022989"/>
    </source>
</evidence>
<feature type="transmembrane region" description="Helical" evidence="6">
    <location>
        <begin position="188"/>
        <end position="208"/>
    </location>
</feature>
<evidence type="ECO:0000256" key="2">
    <source>
        <dbReference type="ARBA" id="ARBA00009012"/>
    </source>
</evidence>
<comment type="subcellular location">
    <subcellularLocation>
        <location evidence="1">Membrane</location>
        <topology evidence="1">Multi-pass membrane protein</topology>
    </subcellularLocation>
</comment>
<dbReference type="RefSeq" id="WP_216455500.1">
    <property type="nucleotide sequence ID" value="NZ_JAHLQL010000001.1"/>
</dbReference>
<evidence type="ECO:0000256" key="6">
    <source>
        <dbReference type="SAM" id="Phobius"/>
    </source>
</evidence>
<feature type="transmembrane region" description="Helical" evidence="6">
    <location>
        <begin position="251"/>
        <end position="270"/>
    </location>
</feature>
<comment type="caution">
    <text evidence="7">The sequence shown here is derived from an EMBL/GenBank/DDBJ whole genome shotgun (WGS) entry which is preliminary data.</text>
</comment>
<evidence type="ECO:0000313" key="8">
    <source>
        <dbReference type="Proteomes" id="UP000736583"/>
    </source>
</evidence>
<name>A0ABS6EW11_9CLOT</name>
<keyword evidence="8" id="KW-1185">Reference proteome</keyword>
<feature type="transmembrane region" description="Helical" evidence="6">
    <location>
        <begin position="154"/>
        <end position="176"/>
    </location>
</feature>
<dbReference type="PANTHER" id="PTHR13353:SF5">
    <property type="entry name" value="TRANSMEMBRANE PROTEIN 19"/>
    <property type="match status" value="1"/>
</dbReference>
<accession>A0ABS6EW11</accession>
<feature type="transmembrane region" description="Helical" evidence="6">
    <location>
        <begin position="39"/>
        <end position="62"/>
    </location>
</feature>
<evidence type="ECO:0000313" key="7">
    <source>
        <dbReference type="EMBL" id="MBU5590261.1"/>
    </source>
</evidence>
<protein>
    <submittedName>
        <fullName evidence="7">DUF92 domain-containing protein</fullName>
    </submittedName>
</protein>
<proteinExistence type="inferred from homology"/>